<name>A0A8X7U030_BRACI</name>
<dbReference type="AlphaFoldDB" id="A0A8X7U030"/>
<evidence type="ECO:0000313" key="2">
    <source>
        <dbReference type="Proteomes" id="UP000886595"/>
    </source>
</evidence>
<dbReference type="EMBL" id="JAAMPC010000015">
    <property type="protein sequence ID" value="KAG2259501.1"/>
    <property type="molecule type" value="Genomic_DNA"/>
</dbReference>
<reference evidence="1 2" key="1">
    <citation type="submission" date="2020-02" db="EMBL/GenBank/DDBJ databases">
        <authorList>
            <person name="Ma Q."/>
            <person name="Huang Y."/>
            <person name="Song X."/>
            <person name="Pei D."/>
        </authorList>
    </citation>
    <scope>NUCLEOTIDE SEQUENCE [LARGE SCALE GENOMIC DNA]</scope>
    <source>
        <strain evidence="1">Sxm20200214</strain>
        <tissue evidence="1">Leaf</tissue>
    </source>
</reference>
<evidence type="ECO:0000313" key="1">
    <source>
        <dbReference type="EMBL" id="KAG2259501.1"/>
    </source>
</evidence>
<dbReference type="Proteomes" id="UP000886595">
    <property type="component" value="Unassembled WGS sequence"/>
</dbReference>
<comment type="caution">
    <text evidence="1">The sequence shown here is derived from an EMBL/GenBank/DDBJ whole genome shotgun (WGS) entry which is preliminary data.</text>
</comment>
<proteinExistence type="predicted"/>
<accession>A0A8X7U030</accession>
<protein>
    <submittedName>
        <fullName evidence="1">Uncharacterized protein</fullName>
    </submittedName>
</protein>
<sequence>MECTNSLPRSPLLPAVSSTQPNTVVCEGRNLLIEHRLGAPKVKNVVASLVKVAGDDTYTALLFP</sequence>
<gene>
    <name evidence="1" type="ORF">Bca52824_078795</name>
</gene>
<keyword evidence="2" id="KW-1185">Reference proteome</keyword>
<organism evidence="1 2">
    <name type="scientific">Brassica carinata</name>
    <name type="common">Ethiopian mustard</name>
    <name type="synonym">Abyssinian cabbage</name>
    <dbReference type="NCBI Taxonomy" id="52824"/>
    <lineage>
        <taxon>Eukaryota</taxon>
        <taxon>Viridiplantae</taxon>
        <taxon>Streptophyta</taxon>
        <taxon>Embryophyta</taxon>
        <taxon>Tracheophyta</taxon>
        <taxon>Spermatophyta</taxon>
        <taxon>Magnoliopsida</taxon>
        <taxon>eudicotyledons</taxon>
        <taxon>Gunneridae</taxon>
        <taxon>Pentapetalae</taxon>
        <taxon>rosids</taxon>
        <taxon>malvids</taxon>
        <taxon>Brassicales</taxon>
        <taxon>Brassicaceae</taxon>
        <taxon>Brassiceae</taxon>
        <taxon>Brassica</taxon>
    </lineage>
</organism>